<proteinExistence type="inferred from homology"/>
<evidence type="ECO:0000313" key="3">
    <source>
        <dbReference type="EMBL" id="QDL54467.1"/>
    </source>
</evidence>
<dbReference type="EMBL" id="CP036282">
    <property type="protein sequence ID" value="QDL54467.1"/>
    <property type="molecule type" value="Genomic_DNA"/>
</dbReference>
<dbReference type="Gene3D" id="3.10.129.10">
    <property type="entry name" value="Hotdog Thioesterase"/>
    <property type="match status" value="1"/>
</dbReference>
<sequence>MRDARRADFPHVLTLPTRWSDNDIYGHVNNVTYYSYFDTAVNSFLITQGVLDIHAGETVAFVVDSGCAYYQPLAFPDVVHIGLRVARLGGSSVRYELGVFRNDDATCAAYGHFVHVYVQRSSGSSTPIPDATRAVLQGLVRPSPTTPN</sequence>
<dbReference type="InterPro" id="IPR029069">
    <property type="entry name" value="HotDog_dom_sf"/>
</dbReference>
<dbReference type="RefSeq" id="WP_142811421.1">
    <property type="nucleotide sequence ID" value="NZ_CP036282.1"/>
</dbReference>
<reference evidence="4" key="2">
    <citation type="journal article" date="2020" name="Int. J. Syst. Evol. Microbiol.">
        <title>Genomic insights into a novel species Rhodoferax aquaticus sp. nov., isolated from freshwater.</title>
        <authorList>
            <person name="Li T."/>
            <person name="Zhuo Y."/>
            <person name="Jin C.Z."/>
            <person name="Wu X."/>
            <person name="Ko S.R."/>
            <person name="Jin F.J."/>
            <person name="Ahn C.Y."/>
            <person name="Oh H.M."/>
            <person name="Lee H.G."/>
            <person name="Jin L."/>
        </authorList>
    </citation>
    <scope>NUCLEOTIDE SEQUENCE [LARGE SCALE GENOMIC DNA]</scope>
    <source>
        <strain evidence="4">Gr-4</strain>
    </source>
</reference>
<name>A0A515EP70_9BURK</name>
<organism evidence="3 4">
    <name type="scientific">Rhodoferax aquaticus</name>
    <dbReference type="NCBI Taxonomy" id="2527691"/>
    <lineage>
        <taxon>Bacteria</taxon>
        <taxon>Pseudomonadati</taxon>
        <taxon>Pseudomonadota</taxon>
        <taxon>Betaproteobacteria</taxon>
        <taxon>Burkholderiales</taxon>
        <taxon>Comamonadaceae</taxon>
        <taxon>Rhodoferax</taxon>
    </lineage>
</organism>
<evidence type="ECO:0000256" key="1">
    <source>
        <dbReference type="ARBA" id="ARBA00005953"/>
    </source>
</evidence>
<comment type="similarity">
    <text evidence="1">Belongs to the 4-hydroxybenzoyl-CoA thioesterase family.</text>
</comment>
<gene>
    <name evidence="3" type="ORF">EXZ61_10000</name>
</gene>
<evidence type="ECO:0000313" key="4">
    <source>
        <dbReference type="Proteomes" id="UP000317365"/>
    </source>
</evidence>
<dbReference type="AlphaFoldDB" id="A0A515EP70"/>
<dbReference type="PANTHER" id="PTHR31793:SF27">
    <property type="entry name" value="NOVEL THIOESTERASE SUPERFAMILY DOMAIN AND SAPOSIN A-TYPE DOMAIN CONTAINING PROTEIN (0610012H03RIK)"/>
    <property type="match status" value="1"/>
</dbReference>
<dbReference type="CDD" id="cd00586">
    <property type="entry name" value="4HBT"/>
    <property type="match status" value="1"/>
</dbReference>
<dbReference type="SUPFAM" id="SSF54637">
    <property type="entry name" value="Thioesterase/thiol ester dehydrase-isomerase"/>
    <property type="match status" value="1"/>
</dbReference>
<dbReference type="KEGG" id="rhg:EXZ61_10000"/>
<dbReference type="PANTHER" id="PTHR31793">
    <property type="entry name" value="4-HYDROXYBENZOYL-COA THIOESTERASE FAMILY MEMBER"/>
    <property type="match status" value="1"/>
</dbReference>
<dbReference type="Pfam" id="PF13279">
    <property type="entry name" value="4HBT_2"/>
    <property type="match status" value="1"/>
</dbReference>
<keyword evidence="2" id="KW-0378">Hydrolase</keyword>
<evidence type="ECO:0000256" key="2">
    <source>
        <dbReference type="ARBA" id="ARBA00022801"/>
    </source>
</evidence>
<keyword evidence="4" id="KW-1185">Reference proteome</keyword>
<dbReference type="GO" id="GO:0047617">
    <property type="term" value="F:fatty acyl-CoA hydrolase activity"/>
    <property type="evidence" value="ECO:0007669"/>
    <property type="project" value="TreeGrafter"/>
</dbReference>
<dbReference type="InterPro" id="IPR050563">
    <property type="entry name" value="4-hydroxybenzoyl-CoA_TE"/>
</dbReference>
<protein>
    <submittedName>
        <fullName evidence="3">Acyl-CoA thioesterase</fullName>
    </submittedName>
</protein>
<dbReference type="Proteomes" id="UP000317365">
    <property type="component" value="Chromosome"/>
</dbReference>
<reference evidence="4" key="1">
    <citation type="submission" date="2019-02" db="EMBL/GenBank/DDBJ databases">
        <title>Complete genome sequence of Rhodoferax sp. Gr-4.</title>
        <authorList>
            <person name="Jin L."/>
        </authorList>
    </citation>
    <scope>NUCLEOTIDE SEQUENCE [LARGE SCALE GENOMIC DNA]</scope>
    <source>
        <strain evidence="4">Gr-4</strain>
    </source>
</reference>
<accession>A0A515EP70</accession>